<dbReference type="AlphaFoldDB" id="A0A2T5K7I3"/>
<dbReference type="Pfam" id="PF07995">
    <property type="entry name" value="GSDH"/>
    <property type="match status" value="1"/>
</dbReference>
<accession>A0A2T5K7I3</accession>
<proteinExistence type="predicted"/>
<dbReference type="OrthoDB" id="9770043at2"/>
<dbReference type="RefSeq" id="WP_108220971.1">
    <property type="nucleotide sequence ID" value="NZ_CP090021.1"/>
</dbReference>
<dbReference type="InterPro" id="IPR012938">
    <property type="entry name" value="Glc/Sorbosone_DH"/>
</dbReference>
<dbReference type="InterPro" id="IPR011041">
    <property type="entry name" value="Quinoprot_gluc/sorb_DH_b-prop"/>
</dbReference>
<dbReference type="Proteomes" id="UP000244060">
    <property type="component" value="Unassembled WGS sequence"/>
</dbReference>
<feature type="domain" description="Glucose/Sorbosone dehydrogenase" evidence="2">
    <location>
        <begin position="57"/>
        <end position="386"/>
    </location>
</feature>
<feature type="chain" id="PRO_5015678632" evidence="1">
    <location>
        <begin position="19"/>
        <end position="394"/>
    </location>
</feature>
<comment type="caution">
    <text evidence="3">The sequence shown here is derived from an EMBL/GenBank/DDBJ whole genome shotgun (WGS) entry which is preliminary data.</text>
</comment>
<organism evidence="3 4">
    <name type="scientific">Cereibacter azotoformans</name>
    <dbReference type="NCBI Taxonomy" id="43057"/>
    <lineage>
        <taxon>Bacteria</taxon>
        <taxon>Pseudomonadati</taxon>
        <taxon>Pseudomonadota</taxon>
        <taxon>Alphaproteobacteria</taxon>
        <taxon>Rhodobacterales</taxon>
        <taxon>Paracoccaceae</taxon>
        <taxon>Cereibacter</taxon>
    </lineage>
</organism>
<dbReference type="SUPFAM" id="SSF50952">
    <property type="entry name" value="Soluble quinoprotein glucose dehydrogenase"/>
    <property type="match status" value="1"/>
</dbReference>
<name>A0A2T5K7I3_9RHOB</name>
<keyword evidence="4" id="KW-1185">Reference proteome</keyword>
<dbReference type="PANTHER" id="PTHR19328:SF75">
    <property type="entry name" value="ALDOSE SUGAR DEHYDROGENASE YLII"/>
    <property type="match status" value="1"/>
</dbReference>
<keyword evidence="1" id="KW-0732">Signal</keyword>
<reference evidence="3 4" key="1">
    <citation type="submission" date="2018-04" db="EMBL/GenBank/DDBJ databases">
        <title>Genomic Encyclopedia of Type Strains, Phase III (KMG-III): the genomes of soil and plant-associated and newly described type strains.</title>
        <authorList>
            <person name="Whitman W."/>
        </authorList>
    </citation>
    <scope>NUCLEOTIDE SEQUENCE [LARGE SCALE GENOMIC DNA]</scope>
    <source>
        <strain evidence="3 4">KA25</strain>
    </source>
</reference>
<gene>
    <name evidence="3" type="ORF">C8J28_108117</name>
</gene>
<dbReference type="PANTHER" id="PTHR19328">
    <property type="entry name" value="HEDGEHOG-INTERACTING PROTEIN"/>
    <property type="match status" value="1"/>
</dbReference>
<evidence type="ECO:0000256" key="1">
    <source>
        <dbReference type="SAM" id="SignalP"/>
    </source>
</evidence>
<evidence type="ECO:0000313" key="3">
    <source>
        <dbReference type="EMBL" id="PTR18396.1"/>
    </source>
</evidence>
<dbReference type="Gene3D" id="2.120.10.30">
    <property type="entry name" value="TolB, C-terminal domain"/>
    <property type="match status" value="1"/>
</dbReference>
<evidence type="ECO:0000259" key="2">
    <source>
        <dbReference type="Pfam" id="PF07995"/>
    </source>
</evidence>
<evidence type="ECO:0000313" key="4">
    <source>
        <dbReference type="Proteomes" id="UP000244060"/>
    </source>
</evidence>
<sequence>MKRLMPLALLLAPATALAQPVEQGPANTDFEPAFENQTRAPALPDTEVEARSFVGGLEHPWGIATLPEGGWLVTERPGRLRVVSEDGDLSDPIAGLPEVDARRQGGLLDVAVGPDFANDRRIYWTYAKSVEGGTVTAAARGILSDDLTEVTEVEDIFVQEPPSAAAMHYGSRIVFDGQGHAFITTGEHSIEAERDRAQDLGTSYGKVIRVALDGSVPEGNPFAEGEGLETIWTYGHRNIQSADFAPDGRLWIIEHGPKGGDELNLIEAGANYGWPEVSYGVNYDGTPIGTGEPRGEGFTEPAYYWDPVIAPAGMVFYQGAAFEGWQGNLLVSSLSPGGLVRLEIDGDRVAGEEHLLREVGRVRDVEETAEGELLLLIDAPDGEILRVTPATPEG</sequence>
<protein>
    <submittedName>
        <fullName evidence="3">Glucose/arabinose dehydrogenase</fullName>
    </submittedName>
</protein>
<dbReference type="EMBL" id="QAOT01000008">
    <property type="protein sequence ID" value="PTR18396.1"/>
    <property type="molecule type" value="Genomic_DNA"/>
</dbReference>
<feature type="signal peptide" evidence="1">
    <location>
        <begin position="1"/>
        <end position="18"/>
    </location>
</feature>
<dbReference type="InterPro" id="IPR011042">
    <property type="entry name" value="6-blade_b-propeller_TolB-like"/>
</dbReference>